<dbReference type="PIRSF" id="PIRSF033490">
    <property type="entry name" value="MazF"/>
    <property type="match status" value="1"/>
</dbReference>
<dbReference type="GO" id="GO:0016075">
    <property type="term" value="P:rRNA catabolic process"/>
    <property type="evidence" value="ECO:0007669"/>
    <property type="project" value="TreeGrafter"/>
</dbReference>
<dbReference type="PANTHER" id="PTHR33988">
    <property type="entry name" value="ENDORIBONUCLEASE MAZF-RELATED"/>
    <property type="match status" value="1"/>
</dbReference>
<evidence type="ECO:0000313" key="3">
    <source>
        <dbReference type="Proteomes" id="UP000005317"/>
    </source>
</evidence>
<dbReference type="GO" id="GO:0006402">
    <property type="term" value="P:mRNA catabolic process"/>
    <property type="evidence" value="ECO:0007669"/>
    <property type="project" value="TreeGrafter"/>
</dbReference>
<dbReference type="SUPFAM" id="SSF50118">
    <property type="entry name" value="Cell growth inhibitor/plasmid maintenance toxic component"/>
    <property type="match status" value="1"/>
</dbReference>
<dbReference type="Gene3D" id="2.30.30.110">
    <property type="match status" value="1"/>
</dbReference>
<dbReference type="EC" id="3.1.-.-" evidence="1"/>
<proteinExistence type="inferred from homology"/>
<keyword evidence="1" id="KW-0378">Hydrolase</keyword>
<organism evidence="2 3">
    <name type="scientific">Thiothrix nivea (strain ATCC 35100 / DSM 5205 / JP2)</name>
    <dbReference type="NCBI Taxonomy" id="870187"/>
    <lineage>
        <taxon>Bacteria</taxon>
        <taxon>Pseudomonadati</taxon>
        <taxon>Pseudomonadota</taxon>
        <taxon>Gammaproteobacteria</taxon>
        <taxon>Thiotrichales</taxon>
        <taxon>Thiotrichaceae</taxon>
        <taxon>Thiothrix</taxon>
    </lineage>
</organism>
<dbReference type="AlphaFoldDB" id="A0A656HIX2"/>
<keyword evidence="3" id="KW-1185">Reference proteome</keyword>
<reference evidence="3" key="1">
    <citation type="journal article" date="2011" name="Stand. Genomic Sci.">
        <title>Genome sequence of the filamentous, gliding Thiothrix nivea neotype strain (JP2(T)).</title>
        <authorList>
            <person name="Lapidus A."/>
            <person name="Nolan M."/>
            <person name="Lucas S."/>
            <person name="Glavina Del Rio T."/>
            <person name="Tice H."/>
            <person name="Cheng J.F."/>
            <person name="Tapia R."/>
            <person name="Han C."/>
            <person name="Goodwin L."/>
            <person name="Pitluck S."/>
            <person name="Liolios K."/>
            <person name="Pagani I."/>
            <person name="Ivanova N."/>
            <person name="Huntemann M."/>
            <person name="Mavromatis K."/>
            <person name="Mikhailova N."/>
            <person name="Pati A."/>
            <person name="Chen A."/>
            <person name="Palaniappan K."/>
            <person name="Land M."/>
            <person name="Brambilla E.M."/>
            <person name="Rohde M."/>
            <person name="Abt B."/>
            <person name="Verbarg S."/>
            <person name="Goker M."/>
            <person name="Bristow J."/>
            <person name="Eisen J.A."/>
            <person name="Markowitz V."/>
            <person name="Hugenholtz P."/>
            <person name="Kyrpides N.C."/>
            <person name="Klenk H.P."/>
            <person name="Woyke T."/>
        </authorList>
    </citation>
    <scope>NUCLEOTIDE SEQUENCE [LARGE SCALE GENOMIC DNA]</scope>
    <source>
        <strain evidence="3">ATCC 35100 / DSM 5205 / JP2</strain>
    </source>
</reference>
<dbReference type="GO" id="GO:0004521">
    <property type="term" value="F:RNA endonuclease activity"/>
    <property type="evidence" value="ECO:0007669"/>
    <property type="project" value="TreeGrafter"/>
</dbReference>
<accession>A0A656HIX2</accession>
<dbReference type="GO" id="GO:0003677">
    <property type="term" value="F:DNA binding"/>
    <property type="evidence" value="ECO:0007669"/>
    <property type="project" value="InterPro"/>
</dbReference>
<dbReference type="Proteomes" id="UP000005317">
    <property type="component" value="Unassembled WGS sequence"/>
</dbReference>
<dbReference type="EMBL" id="JH651384">
    <property type="protein sequence ID" value="EIJ35340.1"/>
    <property type="molecule type" value="Genomic_DNA"/>
</dbReference>
<evidence type="ECO:0000313" key="2">
    <source>
        <dbReference type="EMBL" id="EIJ35340.1"/>
    </source>
</evidence>
<gene>
    <name evidence="2" type="ORF">Thini_2803</name>
</gene>
<dbReference type="InterPro" id="IPR011067">
    <property type="entry name" value="Plasmid_toxin/cell-grow_inhib"/>
</dbReference>
<dbReference type="OrthoDB" id="9808744at2"/>
<dbReference type="RefSeq" id="WP_002709246.1">
    <property type="nucleotide sequence ID" value="NZ_JH651384.1"/>
</dbReference>
<dbReference type="PANTHER" id="PTHR33988:SF2">
    <property type="entry name" value="ENDORIBONUCLEASE MAZF"/>
    <property type="match status" value="1"/>
</dbReference>
<name>A0A656HIX2_THINJ</name>
<evidence type="ECO:0000256" key="1">
    <source>
        <dbReference type="PIRNR" id="PIRNR033490"/>
    </source>
</evidence>
<sequence length="117" mass="13026">MVIKQGEIYWVELGEPTGSEPGYRHPHIVLQNDVFNASMINTVVVCSLTSNLKRTQSPGNVLLKKGEANLTKASVVNISQIYTINKHELTEKIGKVSVERMQEVIAGVKLLIERKIL</sequence>
<dbReference type="GO" id="GO:0016787">
    <property type="term" value="F:hydrolase activity"/>
    <property type="evidence" value="ECO:0007669"/>
    <property type="project" value="UniProtKB-KW"/>
</dbReference>
<comment type="function">
    <text evidence="1">Toxic component of a type II toxin-antitoxin (TA) system.</text>
</comment>
<keyword evidence="1" id="KW-0255">Endonuclease</keyword>
<dbReference type="Pfam" id="PF02452">
    <property type="entry name" value="PemK_toxin"/>
    <property type="match status" value="1"/>
</dbReference>
<keyword evidence="1" id="KW-0540">Nuclease</keyword>
<protein>
    <recommendedName>
        <fullName evidence="1">mRNA interferase</fullName>
        <ecNumber evidence="1">3.1.-.-</ecNumber>
    </recommendedName>
</protein>
<dbReference type="InterPro" id="IPR003477">
    <property type="entry name" value="PemK-like"/>
</dbReference>
<comment type="similarity">
    <text evidence="1">Belongs to the PemK/MazF family.</text>
</comment>